<dbReference type="PANTHER" id="PTHR42951:SF4">
    <property type="entry name" value="ACYL-COENZYME A THIOESTERASE MBLAC2"/>
    <property type="match status" value="1"/>
</dbReference>
<evidence type="ECO:0000313" key="4">
    <source>
        <dbReference type="EMBL" id="NJP90969.1"/>
    </source>
</evidence>
<feature type="region of interest" description="Disordered" evidence="1">
    <location>
        <begin position="318"/>
        <end position="345"/>
    </location>
</feature>
<feature type="chain" id="PRO_5045185346" evidence="2">
    <location>
        <begin position="24"/>
        <end position="450"/>
    </location>
</feature>
<gene>
    <name evidence="4" type="ORF">HCN51_16135</name>
</gene>
<keyword evidence="5" id="KW-1185">Reference proteome</keyword>
<dbReference type="InterPro" id="IPR001279">
    <property type="entry name" value="Metallo-B-lactamas"/>
</dbReference>
<dbReference type="Gene3D" id="3.10.450.50">
    <property type="match status" value="1"/>
</dbReference>
<dbReference type="Proteomes" id="UP000696294">
    <property type="component" value="Unassembled WGS sequence"/>
</dbReference>
<dbReference type="InterPro" id="IPR037401">
    <property type="entry name" value="SnoaL-like"/>
</dbReference>
<evidence type="ECO:0000313" key="5">
    <source>
        <dbReference type="Proteomes" id="UP000696294"/>
    </source>
</evidence>
<feature type="compositionally biased region" description="Low complexity" evidence="1">
    <location>
        <begin position="332"/>
        <end position="343"/>
    </location>
</feature>
<comment type="caution">
    <text evidence="4">The sequence shown here is derived from an EMBL/GenBank/DDBJ whole genome shotgun (WGS) entry which is preliminary data.</text>
</comment>
<dbReference type="SMART" id="SM00849">
    <property type="entry name" value="Lactamase_B"/>
    <property type="match status" value="1"/>
</dbReference>
<dbReference type="PROSITE" id="PS51257">
    <property type="entry name" value="PROKAR_LIPOPROTEIN"/>
    <property type="match status" value="1"/>
</dbReference>
<proteinExistence type="predicted"/>
<reference evidence="4 5" key="1">
    <citation type="submission" date="2020-03" db="EMBL/GenBank/DDBJ databases">
        <title>WGS of actinomycetes isolated from Thailand.</title>
        <authorList>
            <person name="Thawai C."/>
        </authorList>
    </citation>
    <scope>NUCLEOTIDE SEQUENCE [LARGE SCALE GENOMIC DNA]</scope>
    <source>
        <strain evidence="4 5">FMUSA5-5</strain>
    </source>
</reference>
<dbReference type="PANTHER" id="PTHR42951">
    <property type="entry name" value="METALLO-BETA-LACTAMASE DOMAIN-CONTAINING"/>
    <property type="match status" value="1"/>
</dbReference>
<sequence length="450" mass="47315">MNYISRRPIAASLAAACLIAALAGCSNDGEPAPRAKPAASQAAPGRYASSNPGSVNTYWIQAPAGLVLVDTLRTPDDARKAVAEIRKTGRPVAAILLTHSHPDHVGGAGAFHEAFPQAPVYASKATDKTMREDERGLYALARSANPAFPARLTYADRTFEGGTPLQVGGLRLETATFTHGESDVADVYYRSDTGELFSGDLATGKVTPALIEGTSCGWLQVLDQLGTRFPAARTMYPGHGAAGPARALIDEQRQYLKAFRALVRPAVAPGSPGGKAVGAGEQKSIAAALERAYPGRPPVADLPTIVQENIKAVGRELSAEDPAKTPAACADQPQQEPRQEPQQGGLLAPVNAYVTAVNGRDLDALAGAFAQDAELVDVGRRFQGRAAIREWARAEVIGGSLTVVKVAESRPGHQRLLVRFAPGGQGGFEAYYAFTVNGSAITRAELTYAR</sequence>
<organism evidence="4 5">
    <name type="scientific">Nonomuraea composti</name>
    <dbReference type="NCBI Taxonomy" id="2720023"/>
    <lineage>
        <taxon>Bacteria</taxon>
        <taxon>Bacillati</taxon>
        <taxon>Actinomycetota</taxon>
        <taxon>Actinomycetes</taxon>
        <taxon>Streptosporangiales</taxon>
        <taxon>Streptosporangiaceae</taxon>
        <taxon>Nonomuraea</taxon>
    </lineage>
</organism>
<dbReference type="EMBL" id="JAATEP010000010">
    <property type="protein sequence ID" value="NJP90969.1"/>
    <property type="molecule type" value="Genomic_DNA"/>
</dbReference>
<dbReference type="Pfam" id="PF00753">
    <property type="entry name" value="Lactamase_B"/>
    <property type="match status" value="1"/>
</dbReference>
<evidence type="ECO:0000259" key="3">
    <source>
        <dbReference type="SMART" id="SM00849"/>
    </source>
</evidence>
<keyword evidence="2" id="KW-0732">Signal</keyword>
<name>A0ABX1AZC6_9ACTN</name>
<dbReference type="SUPFAM" id="SSF54427">
    <property type="entry name" value="NTF2-like"/>
    <property type="match status" value="1"/>
</dbReference>
<dbReference type="Gene3D" id="3.60.15.10">
    <property type="entry name" value="Ribonuclease Z/Hydroxyacylglutathione hydrolase-like"/>
    <property type="match status" value="1"/>
</dbReference>
<feature type="signal peptide" evidence="2">
    <location>
        <begin position="1"/>
        <end position="23"/>
    </location>
</feature>
<dbReference type="InterPro" id="IPR036866">
    <property type="entry name" value="RibonucZ/Hydroxyglut_hydro"/>
</dbReference>
<protein>
    <submittedName>
        <fullName evidence="4">MBL fold metallo-hydrolase</fullName>
    </submittedName>
</protein>
<dbReference type="InterPro" id="IPR032710">
    <property type="entry name" value="NTF2-like_dom_sf"/>
</dbReference>
<evidence type="ECO:0000256" key="2">
    <source>
        <dbReference type="SAM" id="SignalP"/>
    </source>
</evidence>
<evidence type="ECO:0000256" key="1">
    <source>
        <dbReference type="SAM" id="MobiDB-lite"/>
    </source>
</evidence>
<dbReference type="RefSeq" id="WP_168010432.1">
    <property type="nucleotide sequence ID" value="NZ_JAATEP010000010.1"/>
</dbReference>
<dbReference type="InterPro" id="IPR050855">
    <property type="entry name" value="NDM-1-like"/>
</dbReference>
<dbReference type="SUPFAM" id="SSF56281">
    <property type="entry name" value="Metallo-hydrolase/oxidoreductase"/>
    <property type="match status" value="1"/>
</dbReference>
<dbReference type="Pfam" id="PF12680">
    <property type="entry name" value="SnoaL_2"/>
    <property type="match status" value="1"/>
</dbReference>
<accession>A0ABX1AZC6</accession>
<feature type="domain" description="Metallo-beta-lactamase" evidence="3">
    <location>
        <begin position="54"/>
        <end position="239"/>
    </location>
</feature>